<dbReference type="EMBL" id="CABPRV010000006">
    <property type="protein sequence ID" value="VVE16248.1"/>
    <property type="molecule type" value="Genomic_DNA"/>
</dbReference>
<evidence type="ECO:0000313" key="2">
    <source>
        <dbReference type="Proteomes" id="UP000366065"/>
    </source>
</evidence>
<reference evidence="1 2" key="1">
    <citation type="submission" date="2019-08" db="EMBL/GenBank/DDBJ databases">
        <authorList>
            <person name="Peeters C."/>
        </authorList>
    </citation>
    <scope>NUCLEOTIDE SEQUENCE [LARGE SCALE GENOMIC DNA]</scope>
    <source>
        <strain evidence="1 2">LMG 20602</strain>
    </source>
</reference>
<proteinExistence type="predicted"/>
<dbReference type="RefSeq" id="WP_150721816.1">
    <property type="nucleotide sequence ID" value="NZ_CABPRV010000006.1"/>
</dbReference>
<name>A0ABY6W1Z6_9BURK</name>
<gene>
    <name evidence="1" type="ORF">PCA20602_02900</name>
</gene>
<protein>
    <submittedName>
        <fullName evidence="1">3-hydroxyisobutyrate dehydrogenase</fullName>
    </submittedName>
</protein>
<organism evidence="1 2">
    <name type="scientific">Pandoraea capi</name>
    <dbReference type="NCBI Taxonomy" id="2508286"/>
    <lineage>
        <taxon>Bacteria</taxon>
        <taxon>Pseudomonadati</taxon>
        <taxon>Pseudomonadota</taxon>
        <taxon>Betaproteobacteria</taxon>
        <taxon>Burkholderiales</taxon>
        <taxon>Burkholderiaceae</taxon>
        <taxon>Pandoraea</taxon>
    </lineage>
</organism>
<evidence type="ECO:0000313" key="1">
    <source>
        <dbReference type="EMBL" id="VVE16248.1"/>
    </source>
</evidence>
<sequence>MEPAITSSAGTPDAAARWPGASRAKSAAAVLALSLGNMGRRMCARLIGGDDATLDAARAVLTPMGAVIRHVGPIGCGALTKLATNTLLGVQVTALAEVFGLFARFDSIEFRCARHHPK</sequence>
<dbReference type="Proteomes" id="UP000366065">
    <property type="component" value="Unassembled WGS sequence"/>
</dbReference>
<comment type="caution">
    <text evidence="1">The sequence shown here is derived from an EMBL/GenBank/DDBJ whole genome shotgun (WGS) entry which is preliminary data.</text>
</comment>
<keyword evidence="2" id="KW-1185">Reference proteome</keyword>
<accession>A0ABY6W1Z6</accession>